<proteinExistence type="predicted"/>
<name>A0A2N6T3V7_9CORY</name>
<organism evidence="1 2">
    <name type="scientific">Corynebacterium tuscaniense</name>
    <dbReference type="NCBI Taxonomy" id="302449"/>
    <lineage>
        <taxon>Bacteria</taxon>
        <taxon>Bacillati</taxon>
        <taxon>Actinomycetota</taxon>
        <taxon>Actinomycetes</taxon>
        <taxon>Mycobacteriales</taxon>
        <taxon>Corynebacteriaceae</taxon>
        <taxon>Corynebacterium</taxon>
    </lineage>
</organism>
<dbReference type="GO" id="GO:0033194">
    <property type="term" value="P:response to hydroperoxide"/>
    <property type="evidence" value="ECO:0007669"/>
    <property type="project" value="TreeGrafter"/>
</dbReference>
<dbReference type="GO" id="GO:0005829">
    <property type="term" value="C:cytosol"/>
    <property type="evidence" value="ECO:0007669"/>
    <property type="project" value="TreeGrafter"/>
</dbReference>
<dbReference type="RefSeq" id="WP_102724187.1">
    <property type="nucleotide sequence ID" value="NZ_PNHG01000011.1"/>
</dbReference>
<dbReference type="InterPro" id="IPR005583">
    <property type="entry name" value="YaaA"/>
</dbReference>
<dbReference type="Proteomes" id="UP000235836">
    <property type="component" value="Unassembled WGS sequence"/>
</dbReference>
<dbReference type="NCBIfam" id="NF002546">
    <property type="entry name" value="PRK02101.2-4"/>
    <property type="match status" value="1"/>
</dbReference>
<evidence type="ECO:0000313" key="1">
    <source>
        <dbReference type="EMBL" id="PMC64018.1"/>
    </source>
</evidence>
<accession>A0A2N6T3V7</accession>
<gene>
    <name evidence="1" type="ORF">CJ203_07870</name>
</gene>
<reference evidence="1 2" key="1">
    <citation type="submission" date="2017-09" db="EMBL/GenBank/DDBJ databases">
        <title>Bacterial strain isolated from the female urinary microbiota.</title>
        <authorList>
            <person name="Thomas-White K."/>
            <person name="Kumar N."/>
            <person name="Forster S."/>
            <person name="Putonti C."/>
            <person name="Lawley T."/>
            <person name="Wolfe A.J."/>
        </authorList>
    </citation>
    <scope>NUCLEOTIDE SEQUENCE [LARGE SCALE GENOMIC DNA]</scope>
    <source>
        <strain evidence="1 2">UMB0792</strain>
    </source>
</reference>
<dbReference type="Pfam" id="PF03883">
    <property type="entry name" value="H2O2_YaaD"/>
    <property type="match status" value="1"/>
</dbReference>
<dbReference type="EMBL" id="PNHG01000011">
    <property type="protein sequence ID" value="PMC64018.1"/>
    <property type="molecule type" value="Genomic_DNA"/>
</dbReference>
<dbReference type="PANTHER" id="PTHR30283">
    <property type="entry name" value="PEROXIDE STRESS RESPONSE PROTEIN YAAA"/>
    <property type="match status" value="1"/>
</dbReference>
<evidence type="ECO:0000313" key="2">
    <source>
        <dbReference type="Proteomes" id="UP000235836"/>
    </source>
</evidence>
<sequence length="250" mass="26468">MLIVLPPSETKAPGGEMDGIDVSFPSLDPIRNEIMDDLAALDLDEMMSALKIPPTKREEAAENLSLREAPVMPAIYRYTGVLYDALSADTLPDPALARLAIGSALFGVVRAGDMIPRYRLSGGSSLPPQAQAAGVEAQKTAVPTMKARWGTAITDVLLSVDDLIVDMRSGAYQQLGPVPGAVTVRVESVQEDGTRKVVSHYNKHYKGELARVLATAPDADSVTDIEGVAAIAEGNGMTVEVDGNQLTLVV</sequence>
<dbReference type="PANTHER" id="PTHR30283:SF4">
    <property type="entry name" value="PEROXIDE STRESS RESISTANCE PROTEIN YAAA"/>
    <property type="match status" value="1"/>
</dbReference>
<comment type="caution">
    <text evidence="1">The sequence shown here is derived from an EMBL/GenBank/DDBJ whole genome shotgun (WGS) entry which is preliminary data.</text>
</comment>
<dbReference type="AlphaFoldDB" id="A0A2N6T3V7"/>
<keyword evidence="2" id="KW-1185">Reference proteome</keyword>
<protein>
    <submittedName>
        <fullName evidence="1">Peroxide stress protein YaaA</fullName>
    </submittedName>
</protein>